<accession>A0ABT0UNK9</accession>
<feature type="transmembrane region" description="Helical" evidence="2">
    <location>
        <begin position="16"/>
        <end position="37"/>
    </location>
</feature>
<protein>
    <submittedName>
        <fullName evidence="3">DUF6479 family protein</fullName>
    </submittedName>
</protein>
<evidence type="ECO:0000256" key="2">
    <source>
        <dbReference type="SAM" id="Phobius"/>
    </source>
</evidence>
<reference evidence="3" key="1">
    <citation type="submission" date="2022-06" db="EMBL/GenBank/DDBJ databases">
        <title>Genome public.</title>
        <authorList>
            <person name="Sun Q."/>
        </authorList>
    </citation>
    <scope>NUCLEOTIDE SEQUENCE</scope>
    <source>
        <strain evidence="3">CWNU-1</strain>
    </source>
</reference>
<keyword evidence="2" id="KW-1133">Transmembrane helix</keyword>
<proteinExistence type="predicted"/>
<evidence type="ECO:0000256" key="1">
    <source>
        <dbReference type="SAM" id="MobiDB-lite"/>
    </source>
</evidence>
<comment type="caution">
    <text evidence="3">The sequence shown here is derived from an EMBL/GenBank/DDBJ whole genome shotgun (WGS) entry which is preliminary data.</text>
</comment>
<sequence length="72" mass="7864">MSEHDPHLVLAAGSSASLFLILVGVVLVAGLLTAFWVGSRRTRRQPKPPQGPQPRSDSWQPPDTPTDPDRHD</sequence>
<feature type="region of interest" description="Disordered" evidence="1">
    <location>
        <begin position="38"/>
        <end position="72"/>
    </location>
</feature>
<keyword evidence="4" id="KW-1185">Reference proteome</keyword>
<dbReference type="InterPro" id="IPR045513">
    <property type="entry name" value="DUF6479"/>
</dbReference>
<evidence type="ECO:0000313" key="4">
    <source>
        <dbReference type="Proteomes" id="UP001431429"/>
    </source>
</evidence>
<dbReference type="RefSeq" id="WP_250919916.1">
    <property type="nucleotide sequence ID" value="NZ_JAMQAW010000011.1"/>
</dbReference>
<gene>
    <name evidence="3" type="ORF">NBG84_14955</name>
</gene>
<dbReference type="Proteomes" id="UP001431429">
    <property type="component" value="Unassembled WGS sequence"/>
</dbReference>
<organism evidence="3 4">
    <name type="scientific">Streptomyces albipurpureus</name>
    <dbReference type="NCBI Taxonomy" id="2897419"/>
    <lineage>
        <taxon>Bacteria</taxon>
        <taxon>Bacillati</taxon>
        <taxon>Actinomycetota</taxon>
        <taxon>Actinomycetes</taxon>
        <taxon>Kitasatosporales</taxon>
        <taxon>Streptomycetaceae</taxon>
        <taxon>Streptomyces</taxon>
    </lineage>
</organism>
<evidence type="ECO:0000313" key="3">
    <source>
        <dbReference type="EMBL" id="MCM2389574.1"/>
    </source>
</evidence>
<dbReference type="EMBL" id="JAMQAW010000011">
    <property type="protein sequence ID" value="MCM2389574.1"/>
    <property type="molecule type" value="Genomic_DNA"/>
</dbReference>
<name>A0ABT0UNK9_9ACTN</name>
<dbReference type="Pfam" id="PF20087">
    <property type="entry name" value="DUF6479"/>
    <property type="match status" value="1"/>
</dbReference>
<keyword evidence="2" id="KW-0472">Membrane</keyword>
<keyword evidence="2" id="KW-0812">Transmembrane</keyword>